<organism evidence="1">
    <name type="scientific">Marseillevirus LCMAC201</name>
    <dbReference type="NCBI Taxonomy" id="2506605"/>
    <lineage>
        <taxon>Viruses</taxon>
        <taxon>Varidnaviria</taxon>
        <taxon>Bamfordvirae</taxon>
        <taxon>Nucleocytoviricota</taxon>
        <taxon>Megaviricetes</taxon>
        <taxon>Pimascovirales</taxon>
        <taxon>Pimascovirales incertae sedis</taxon>
        <taxon>Marseilleviridae</taxon>
    </lineage>
</organism>
<sequence length="57" mass="6834">MPKQVVFDDTAYEEAKKDYNETIRKREEANTKGWFTTAVEIPEPKESDFYTTQELWQ</sequence>
<name>A0A481YVV0_9VIRU</name>
<dbReference type="EMBL" id="MK500348">
    <property type="protein sequence ID" value="QBK87328.1"/>
    <property type="molecule type" value="Genomic_DNA"/>
</dbReference>
<accession>A0A481YVV0</accession>
<evidence type="ECO:0000313" key="1">
    <source>
        <dbReference type="EMBL" id="QBK87328.1"/>
    </source>
</evidence>
<gene>
    <name evidence="1" type="ORF">LCMAC201_02380</name>
</gene>
<proteinExistence type="predicted"/>
<protein>
    <submittedName>
        <fullName evidence="1">Uncharacterized protein</fullName>
    </submittedName>
</protein>
<reference evidence="1" key="1">
    <citation type="journal article" date="2019" name="MBio">
        <title>Virus Genomes from Deep Sea Sediments Expand the Ocean Megavirome and Support Independent Origins of Viral Gigantism.</title>
        <authorList>
            <person name="Backstrom D."/>
            <person name="Yutin N."/>
            <person name="Jorgensen S.L."/>
            <person name="Dharamshi J."/>
            <person name="Homa F."/>
            <person name="Zaremba-Niedwiedzka K."/>
            <person name="Spang A."/>
            <person name="Wolf Y.I."/>
            <person name="Koonin E.V."/>
            <person name="Ettema T.J."/>
        </authorList>
    </citation>
    <scope>NUCLEOTIDE SEQUENCE</scope>
</reference>